<dbReference type="Proteomes" id="UP000612456">
    <property type="component" value="Unassembled WGS sequence"/>
</dbReference>
<gene>
    <name evidence="2" type="ORF">GCM10010911_01220</name>
</gene>
<feature type="transmembrane region" description="Helical" evidence="1">
    <location>
        <begin position="7"/>
        <end position="26"/>
    </location>
</feature>
<comment type="caution">
    <text evidence="2">The sequence shown here is derived from an EMBL/GenBank/DDBJ whole genome shotgun (WGS) entry which is preliminary data.</text>
</comment>
<dbReference type="AlphaFoldDB" id="A0A916YJ15"/>
<evidence type="ECO:0000256" key="1">
    <source>
        <dbReference type="SAM" id="Phobius"/>
    </source>
</evidence>
<keyword evidence="3" id="KW-1185">Reference proteome</keyword>
<reference evidence="2" key="1">
    <citation type="journal article" date="2014" name="Int. J. Syst. Evol. Microbiol.">
        <title>Complete genome sequence of Corynebacterium casei LMG S-19264T (=DSM 44701T), isolated from a smear-ripened cheese.</title>
        <authorList>
            <consortium name="US DOE Joint Genome Institute (JGI-PGF)"/>
            <person name="Walter F."/>
            <person name="Albersmeier A."/>
            <person name="Kalinowski J."/>
            <person name="Ruckert C."/>
        </authorList>
    </citation>
    <scope>NUCLEOTIDE SEQUENCE</scope>
    <source>
        <strain evidence="2">CGMCC 1.15178</strain>
    </source>
</reference>
<evidence type="ECO:0000313" key="2">
    <source>
        <dbReference type="EMBL" id="GGD47477.1"/>
    </source>
</evidence>
<sequence length="195" mass="21305">MTTKVKSYGITVLAAIFAATLFYFVYLQVNRSSQGEARRATANNIDMALDTSPVVVIGRVIDDQGITRNLRRDSTDPTKEDQTVSVPGTDYKVEVIKVLKGEVQPNSQINVAVPGGTYKGESAKLQATLAKNGEYIFALAPSPSGPASYFGMIEPYIFQLKNNKVMAVTNDNQVKSAFQETNLTEADLDQKFTKP</sequence>
<dbReference type="RefSeq" id="WP_188988140.1">
    <property type="nucleotide sequence ID" value="NZ_BMHP01000001.1"/>
</dbReference>
<evidence type="ECO:0000313" key="3">
    <source>
        <dbReference type="Proteomes" id="UP000612456"/>
    </source>
</evidence>
<keyword evidence="1" id="KW-0472">Membrane</keyword>
<reference evidence="2" key="2">
    <citation type="submission" date="2020-09" db="EMBL/GenBank/DDBJ databases">
        <authorList>
            <person name="Sun Q."/>
            <person name="Zhou Y."/>
        </authorList>
    </citation>
    <scope>NUCLEOTIDE SEQUENCE</scope>
    <source>
        <strain evidence="2">CGMCC 1.15178</strain>
    </source>
</reference>
<keyword evidence="1" id="KW-1133">Transmembrane helix</keyword>
<dbReference type="EMBL" id="BMHP01000001">
    <property type="protein sequence ID" value="GGD47477.1"/>
    <property type="molecule type" value="Genomic_DNA"/>
</dbReference>
<accession>A0A916YJ15</accession>
<proteinExistence type="predicted"/>
<name>A0A916YJ15_9BACL</name>
<organism evidence="2 3">
    <name type="scientific">Paenibacillus nasutitermitis</name>
    <dbReference type="NCBI Taxonomy" id="1652958"/>
    <lineage>
        <taxon>Bacteria</taxon>
        <taxon>Bacillati</taxon>
        <taxon>Bacillota</taxon>
        <taxon>Bacilli</taxon>
        <taxon>Bacillales</taxon>
        <taxon>Paenibacillaceae</taxon>
        <taxon>Paenibacillus</taxon>
    </lineage>
</organism>
<protein>
    <submittedName>
        <fullName evidence="2">Uncharacterized protein</fullName>
    </submittedName>
</protein>
<keyword evidence="1" id="KW-0812">Transmembrane</keyword>